<reference evidence="2" key="1">
    <citation type="submission" date="2021-03" db="EMBL/GenBank/DDBJ databases">
        <title>Draft genome sequence of rust myrtle Austropuccinia psidii MF-1, a brazilian biotype.</title>
        <authorList>
            <person name="Quecine M.C."/>
            <person name="Pachon D.M.R."/>
            <person name="Bonatelli M.L."/>
            <person name="Correr F.H."/>
            <person name="Franceschini L.M."/>
            <person name="Leite T.F."/>
            <person name="Margarido G.R.A."/>
            <person name="Almeida C.A."/>
            <person name="Ferrarezi J.A."/>
            <person name="Labate C.A."/>
        </authorList>
    </citation>
    <scope>NUCLEOTIDE SEQUENCE</scope>
    <source>
        <strain evidence="2">MF-1</strain>
    </source>
</reference>
<sequence>MGPSHEGKDLGHEPIHGPMVPLGPQKNWAQGASNSPHRPQTTVYGPRTVGPQNTKMAINQEIKQVHPRPKRPSNQEISKITIGRAKAQKPLWERTLGHFRGRWGQDPLKTYFKTPSIGP</sequence>
<evidence type="ECO:0000313" key="2">
    <source>
        <dbReference type="EMBL" id="MBW0586807.1"/>
    </source>
</evidence>
<feature type="region of interest" description="Disordered" evidence="1">
    <location>
        <begin position="1"/>
        <end position="53"/>
    </location>
</feature>
<name>A0A9Q3Q8J8_9BASI</name>
<feature type="compositionally biased region" description="Polar residues" evidence="1">
    <location>
        <begin position="27"/>
        <end position="43"/>
    </location>
</feature>
<accession>A0A9Q3Q8J8</accession>
<dbReference type="AlphaFoldDB" id="A0A9Q3Q8J8"/>
<evidence type="ECO:0000313" key="3">
    <source>
        <dbReference type="Proteomes" id="UP000765509"/>
    </source>
</evidence>
<organism evidence="2 3">
    <name type="scientific">Austropuccinia psidii MF-1</name>
    <dbReference type="NCBI Taxonomy" id="1389203"/>
    <lineage>
        <taxon>Eukaryota</taxon>
        <taxon>Fungi</taxon>
        <taxon>Dikarya</taxon>
        <taxon>Basidiomycota</taxon>
        <taxon>Pucciniomycotina</taxon>
        <taxon>Pucciniomycetes</taxon>
        <taxon>Pucciniales</taxon>
        <taxon>Sphaerophragmiaceae</taxon>
        <taxon>Austropuccinia</taxon>
    </lineage>
</organism>
<dbReference type="Proteomes" id="UP000765509">
    <property type="component" value="Unassembled WGS sequence"/>
</dbReference>
<protein>
    <submittedName>
        <fullName evidence="2">Uncharacterized protein</fullName>
    </submittedName>
</protein>
<gene>
    <name evidence="2" type="ORF">O181_126522</name>
</gene>
<feature type="compositionally biased region" description="Basic and acidic residues" evidence="1">
    <location>
        <begin position="1"/>
        <end position="15"/>
    </location>
</feature>
<evidence type="ECO:0000256" key="1">
    <source>
        <dbReference type="SAM" id="MobiDB-lite"/>
    </source>
</evidence>
<proteinExistence type="predicted"/>
<comment type="caution">
    <text evidence="2">The sequence shown here is derived from an EMBL/GenBank/DDBJ whole genome shotgun (WGS) entry which is preliminary data.</text>
</comment>
<keyword evidence="3" id="KW-1185">Reference proteome</keyword>
<dbReference type="EMBL" id="AVOT02125033">
    <property type="protein sequence ID" value="MBW0586807.1"/>
    <property type="molecule type" value="Genomic_DNA"/>
</dbReference>